<gene>
    <name evidence="1" type="ORF">K4L44_01180</name>
</gene>
<protein>
    <submittedName>
        <fullName evidence="1">DMT family transporter</fullName>
    </submittedName>
</protein>
<keyword evidence="2" id="KW-1185">Reference proteome</keyword>
<reference evidence="1" key="1">
    <citation type="submission" date="2021-08" db="EMBL/GenBank/DDBJ databases">
        <title>Novel anaerobic bacterium isolated from sea squirt in East Sea, Republic of Korea.</title>
        <authorList>
            <person name="Nguyen T.H."/>
            <person name="Li Z."/>
            <person name="Lee Y.-J."/>
            <person name="Ko J."/>
            <person name="Kim S.-G."/>
        </authorList>
    </citation>
    <scope>NUCLEOTIDE SEQUENCE</scope>
    <source>
        <strain evidence="1">KCTC 25031</strain>
    </source>
</reference>
<name>A0AC61NFW9_9BACT</name>
<proteinExistence type="predicted"/>
<evidence type="ECO:0000313" key="1">
    <source>
        <dbReference type="EMBL" id="QZE14512.1"/>
    </source>
</evidence>
<evidence type="ECO:0000313" key="2">
    <source>
        <dbReference type="Proteomes" id="UP000826212"/>
    </source>
</evidence>
<dbReference type="Proteomes" id="UP000826212">
    <property type="component" value="Chromosome"/>
</dbReference>
<accession>A0AC61NFW9</accession>
<dbReference type="EMBL" id="CP081303">
    <property type="protein sequence ID" value="QZE14512.1"/>
    <property type="molecule type" value="Genomic_DNA"/>
</dbReference>
<sequence>MKNTRTIGYILCVLATISFCHIFIFSKKAMETSTLEQFCLYWFGFSFILNGFTMRLTNSRKNIKTIIIHNYKVLIVLGVLEIIISTMLFSAIHFIPNAAVSGMLGNLFPIFTAIFGVTLLKEKLYKKEYIGLVAAFVGILITSFPDNMVISDLLNKGTVLMVGHCLIAAFETILIKTKINKIPPLVLNTNRAIFLLIYAICSMFYTNTPWAISIETLKNIAIGAFIGPFLAINLVYYSLKYMDASRATVIQSSKGLVLILCTYLYWGEVPKLYQVLGGVTTLLGLVYMTWVEVRMKRLELKIK</sequence>
<organism evidence="1 2">
    <name type="scientific">Halosquirtibacter laminarini</name>
    <dbReference type="NCBI Taxonomy" id="3374600"/>
    <lineage>
        <taxon>Bacteria</taxon>
        <taxon>Pseudomonadati</taxon>
        <taxon>Bacteroidota</taxon>
        <taxon>Bacteroidia</taxon>
        <taxon>Marinilabiliales</taxon>
        <taxon>Prolixibacteraceae</taxon>
        <taxon>Halosquirtibacter</taxon>
    </lineage>
</organism>